<reference evidence="1" key="1">
    <citation type="submission" date="2017-05" db="UniProtKB">
        <authorList>
            <consortium name="EnsemblMetazoa"/>
        </authorList>
    </citation>
    <scope>IDENTIFICATION</scope>
</reference>
<proteinExistence type="predicted"/>
<organism evidence="1">
    <name type="scientific">Amphimedon queenslandica</name>
    <name type="common">Sponge</name>
    <dbReference type="NCBI Taxonomy" id="400682"/>
    <lineage>
        <taxon>Eukaryota</taxon>
        <taxon>Metazoa</taxon>
        <taxon>Porifera</taxon>
        <taxon>Demospongiae</taxon>
        <taxon>Heteroscleromorpha</taxon>
        <taxon>Haplosclerida</taxon>
        <taxon>Niphatidae</taxon>
        <taxon>Amphimedon</taxon>
    </lineage>
</organism>
<sequence>MMSPFKVQSNVDGLQRPLTRTVWLGVKLPSPVTLTLATTVVVLAKELHNARAIYWRTKLSSYLILKLS</sequence>
<accession>A0A1X7VIN9</accession>
<evidence type="ECO:0000313" key="1">
    <source>
        <dbReference type="EnsemblMetazoa" id="Aqu2.1.39649_001"/>
    </source>
</evidence>
<dbReference type="EnsemblMetazoa" id="Aqu2.1.39649_001">
    <property type="protein sequence ID" value="Aqu2.1.39649_001"/>
    <property type="gene ID" value="Aqu2.1.39649"/>
</dbReference>
<protein>
    <submittedName>
        <fullName evidence="1">Uncharacterized protein</fullName>
    </submittedName>
</protein>
<name>A0A1X7VIN9_AMPQE</name>
<dbReference type="AlphaFoldDB" id="A0A1X7VIN9"/>
<dbReference type="InParanoid" id="A0A1X7VIN9"/>